<sequence length="94" mass="10615">PVLVVDGTCSSHGSGYEAEKLISPSPTFSSDFRTNTFISRRVIIDISMDWSQMMEPQMLVGLGAFAFGALNFYMRQRHNRQELVDEGREDRPAD</sequence>
<keyword evidence="1" id="KW-0472">Membrane</keyword>
<accession>A0A5K3FTY1</accession>
<dbReference type="AlphaFoldDB" id="A0A5K3FTY1"/>
<organism evidence="2">
    <name type="scientific">Mesocestoides corti</name>
    <name type="common">Flatworm</name>
    <dbReference type="NCBI Taxonomy" id="53468"/>
    <lineage>
        <taxon>Eukaryota</taxon>
        <taxon>Metazoa</taxon>
        <taxon>Spiralia</taxon>
        <taxon>Lophotrochozoa</taxon>
        <taxon>Platyhelminthes</taxon>
        <taxon>Cestoda</taxon>
        <taxon>Eucestoda</taxon>
        <taxon>Cyclophyllidea</taxon>
        <taxon>Mesocestoididae</taxon>
        <taxon>Mesocestoides</taxon>
    </lineage>
</organism>
<evidence type="ECO:0000256" key="1">
    <source>
        <dbReference type="SAM" id="Phobius"/>
    </source>
</evidence>
<keyword evidence="1" id="KW-0812">Transmembrane</keyword>
<proteinExistence type="predicted"/>
<feature type="transmembrane region" description="Helical" evidence="1">
    <location>
        <begin position="57"/>
        <end position="74"/>
    </location>
</feature>
<name>A0A5K3FTY1_MESCO</name>
<evidence type="ECO:0000313" key="2">
    <source>
        <dbReference type="WBParaSite" id="MCU_011685-RA"/>
    </source>
</evidence>
<keyword evidence="1" id="KW-1133">Transmembrane helix</keyword>
<dbReference type="WBParaSite" id="MCU_011685-RA">
    <property type="protein sequence ID" value="MCU_011685-RA"/>
    <property type="gene ID" value="MCU_011685"/>
</dbReference>
<protein>
    <submittedName>
        <fullName evidence="2">HIG1 domain-containing protein</fullName>
    </submittedName>
</protein>
<reference evidence="2" key="1">
    <citation type="submission" date="2019-11" db="UniProtKB">
        <authorList>
            <consortium name="WormBaseParasite"/>
        </authorList>
    </citation>
    <scope>IDENTIFICATION</scope>
</reference>